<dbReference type="InterPro" id="IPR051311">
    <property type="entry name" value="DedA_domain"/>
</dbReference>
<name>A0A921MS64_9BACT</name>
<accession>A0A921MS64</accession>
<keyword evidence="1" id="KW-0812">Transmembrane</keyword>
<evidence type="ECO:0000256" key="1">
    <source>
        <dbReference type="SAM" id="Phobius"/>
    </source>
</evidence>
<dbReference type="RefSeq" id="WP_025278611.1">
    <property type="nucleotide sequence ID" value="NZ_CAKMIC010000001.1"/>
</dbReference>
<sequence>MEFIASLSEWGYLGLFIAAFLAGSIIPFSSEVVLGLLLVAGYDPWGCVISATLGNWLGGVTCYYIGYLGKTEWIHTYLKMPEEKLAKMQHFLKGKGSLFGFFVFIPVIGDIMIVALGLMRANPIGTLLSMMAGKFSRYYLVIIGVNYLKDWFPNLF</sequence>
<reference evidence="2" key="2">
    <citation type="submission" date="2021-09" db="EMBL/GenBank/DDBJ databases">
        <authorList>
            <person name="Gilroy R."/>
        </authorList>
    </citation>
    <scope>NUCLEOTIDE SEQUENCE</scope>
    <source>
        <strain evidence="2">CHK121-7720</strain>
    </source>
</reference>
<protein>
    <submittedName>
        <fullName evidence="2">DedA family protein</fullName>
    </submittedName>
</protein>
<evidence type="ECO:0000313" key="2">
    <source>
        <dbReference type="EMBL" id="HJG89595.1"/>
    </source>
</evidence>
<reference evidence="2" key="1">
    <citation type="journal article" date="2021" name="PeerJ">
        <title>Extensive microbial diversity within the chicken gut microbiome revealed by metagenomics and culture.</title>
        <authorList>
            <person name="Gilroy R."/>
            <person name="Ravi A."/>
            <person name="Getino M."/>
            <person name="Pursley I."/>
            <person name="Horton D.L."/>
            <person name="Alikhan N.F."/>
            <person name="Baker D."/>
            <person name="Gharbi K."/>
            <person name="Hall N."/>
            <person name="Watson M."/>
            <person name="Adriaenssens E.M."/>
            <person name="Foster-Nyarko E."/>
            <person name="Jarju S."/>
            <person name="Secka A."/>
            <person name="Antonio M."/>
            <person name="Oren A."/>
            <person name="Chaudhuri R.R."/>
            <person name="La Ragione R."/>
            <person name="Hildebrand F."/>
            <person name="Pallen M.J."/>
        </authorList>
    </citation>
    <scope>NUCLEOTIDE SEQUENCE</scope>
    <source>
        <strain evidence="2">CHK121-7720</strain>
    </source>
</reference>
<organism evidence="2 3">
    <name type="scientific">Barnesiella viscericola</name>
    <dbReference type="NCBI Taxonomy" id="397865"/>
    <lineage>
        <taxon>Bacteria</taxon>
        <taxon>Pseudomonadati</taxon>
        <taxon>Bacteroidota</taxon>
        <taxon>Bacteroidia</taxon>
        <taxon>Bacteroidales</taxon>
        <taxon>Barnesiellaceae</taxon>
        <taxon>Barnesiella</taxon>
    </lineage>
</organism>
<evidence type="ECO:0000313" key="3">
    <source>
        <dbReference type="Proteomes" id="UP000757103"/>
    </source>
</evidence>
<gene>
    <name evidence="2" type="ORF">K8U91_09050</name>
</gene>
<dbReference type="Proteomes" id="UP000757103">
    <property type="component" value="Unassembled WGS sequence"/>
</dbReference>
<keyword evidence="1" id="KW-1133">Transmembrane helix</keyword>
<dbReference type="AlphaFoldDB" id="A0A921MS64"/>
<feature type="transmembrane region" description="Helical" evidence="1">
    <location>
        <begin position="48"/>
        <end position="69"/>
    </location>
</feature>
<dbReference type="EMBL" id="DYUD01000024">
    <property type="protein sequence ID" value="HJG89595.1"/>
    <property type="molecule type" value="Genomic_DNA"/>
</dbReference>
<feature type="transmembrane region" description="Helical" evidence="1">
    <location>
        <begin position="98"/>
        <end position="118"/>
    </location>
</feature>
<dbReference type="GeneID" id="90529268"/>
<dbReference type="PANTHER" id="PTHR42709:SF4">
    <property type="entry name" value="INNER MEMBRANE PROTEIN YQAA"/>
    <property type="match status" value="1"/>
</dbReference>
<feature type="transmembrane region" description="Helical" evidence="1">
    <location>
        <begin position="12"/>
        <end position="42"/>
    </location>
</feature>
<dbReference type="PANTHER" id="PTHR42709">
    <property type="entry name" value="ALKALINE PHOSPHATASE LIKE PROTEIN"/>
    <property type="match status" value="1"/>
</dbReference>
<comment type="caution">
    <text evidence="2">The sequence shown here is derived from an EMBL/GenBank/DDBJ whole genome shotgun (WGS) entry which is preliminary data.</text>
</comment>
<proteinExistence type="predicted"/>
<keyword evidence="1" id="KW-0472">Membrane</keyword>